<evidence type="ECO:0000313" key="2">
    <source>
        <dbReference type="RefSeq" id="XP_031765354.2"/>
    </source>
</evidence>
<accession>A0A6J3C347</accession>
<keyword evidence="1" id="KW-1185">Reference proteome</keyword>
<proteinExistence type="predicted"/>
<dbReference type="Proteomes" id="UP001652740">
    <property type="component" value="Unplaced"/>
</dbReference>
<reference evidence="2" key="1">
    <citation type="submission" date="2025-08" db="UniProtKB">
        <authorList>
            <consortium name="RefSeq"/>
        </authorList>
    </citation>
    <scope>IDENTIFICATION</scope>
    <source>
        <tissue evidence="2">Whole larvae</tissue>
    </source>
</reference>
<protein>
    <submittedName>
        <fullName evidence="2">Uncharacterized protein LOC116412993</fullName>
    </submittedName>
</protein>
<dbReference type="AlphaFoldDB" id="A0A6J3C347"/>
<dbReference type="GeneID" id="116412993"/>
<dbReference type="KEGG" id="gmw:116412993"/>
<name>A0A6J3C347_GALME</name>
<gene>
    <name evidence="2" type="primary">LOC116412993</name>
</gene>
<dbReference type="InParanoid" id="A0A6J3C347"/>
<evidence type="ECO:0000313" key="1">
    <source>
        <dbReference type="Proteomes" id="UP001652740"/>
    </source>
</evidence>
<dbReference type="Gene3D" id="3.40.630.30">
    <property type="match status" value="1"/>
</dbReference>
<sequence>MLAFSHIVRSALKNNRNFSTNYNTKTKEAIAGRVWTKLQIQNKKDLLRLRVQDLTMDLLEDVLDFNMNYFVKEEIFHKISGISEDPEAVKEYKEIISQVIMKPNYSTKVYIIDDYSNPNTGKIVAVSMMKIVSSHEDLNYNIQTKTEAVRRLLNIKSTCYKLFSIEDVKKMYNVDRYYEDTGLAIHPEYRSLGIINFENTLRRVTCREDNIRLIGAWVTMLTAQKAYQNNNYNTAFDISYKKLVSILGINFEGVPTMCKYMTLKLN</sequence>
<organism evidence="1 2">
    <name type="scientific">Galleria mellonella</name>
    <name type="common">Greater wax moth</name>
    <dbReference type="NCBI Taxonomy" id="7137"/>
    <lineage>
        <taxon>Eukaryota</taxon>
        <taxon>Metazoa</taxon>
        <taxon>Ecdysozoa</taxon>
        <taxon>Arthropoda</taxon>
        <taxon>Hexapoda</taxon>
        <taxon>Insecta</taxon>
        <taxon>Pterygota</taxon>
        <taxon>Neoptera</taxon>
        <taxon>Endopterygota</taxon>
        <taxon>Lepidoptera</taxon>
        <taxon>Glossata</taxon>
        <taxon>Ditrysia</taxon>
        <taxon>Pyraloidea</taxon>
        <taxon>Pyralidae</taxon>
        <taxon>Galleriinae</taxon>
        <taxon>Galleria</taxon>
    </lineage>
</organism>
<dbReference type="RefSeq" id="XP_031765354.2">
    <property type="nucleotide sequence ID" value="XM_031909494.2"/>
</dbReference>